<evidence type="ECO:0000256" key="2">
    <source>
        <dbReference type="ARBA" id="ARBA00023125"/>
    </source>
</evidence>
<evidence type="ECO:0000256" key="4">
    <source>
        <dbReference type="SAM" id="MobiDB-lite"/>
    </source>
</evidence>
<dbReference type="GO" id="GO:0006508">
    <property type="term" value="P:proteolysis"/>
    <property type="evidence" value="ECO:0007669"/>
    <property type="project" value="UniProtKB-KW"/>
</dbReference>
<gene>
    <name evidence="7" type="primary">degU_5</name>
    <name evidence="7" type="ORF">TM5383_02125</name>
</gene>
<dbReference type="AlphaFoldDB" id="A0A0P1HD44"/>
<dbReference type="InterPro" id="IPR036388">
    <property type="entry name" value="WH-like_DNA-bd_sf"/>
</dbReference>
<dbReference type="InterPro" id="IPR000792">
    <property type="entry name" value="Tscrpt_reg_LuxR_C"/>
</dbReference>
<feature type="modified residue" description="4-aspartylphosphate" evidence="3">
    <location>
        <position position="238"/>
    </location>
</feature>
<dbReference type="SMART" id="SM00448">
    <property type="entry name" value="REC"/>
    <property type="match status" value="1"/>
</dbReference>
<accession>A0A0P1HD44</accession>
<dbReference type="CDD" id="cd17535">
    <property type="entry name" value="REC_NarL-like"/>
    <property type="match status" value="1"/>
</dbReference>
<evidence type="ECO:0000259" key="6">
    <source>
        <dbReference type="PROSITE" id="PS50110"/>
    </source>
</evidence>
<feature type="domain" description="Response regulatory" evidence="6">
    <location>
        <begin position="186"/>
        <end position="304"/>
    </location>
</feature>
<reference evidence="7 8" key="1">
    <citation type="submission" date="2015-09" db="EMBL/GenBank/DDBJ databases">
        <authorList>
            <consortium name="Swine Surveillance"/>
        </authorList>
    </citation>
    <scope>NUCLEOTIDE SEQUENCE [LARGE SCALE GENOMIC DNA]</scope>
    <source>
        <strain evidence="7 8">CECT 8383</strain>
    </source>
</reference>
<dbReference type="SMART" id="SM00421">
    <property type="entry name" value="HTH_LUXR"/>
    <property type="match status" value="1"/>
</dbReference>
<dbReference type="InterPro" id="IPR058245">
    <property type="entry name" value="NreC/VraR/RcsB-like_REC"/>
</dbReference>
<dbReference type="PROSITE" id="PS50110">
    <property type="entry name" value="RESPONSE_REGULATORY"/>
    <property type="match status" value="1"/>
</dbReference>
<dbReference type="Proteomes" id="UP000051681">
    <property type="component" value="Unassembled WGS sequence"/>
</dbReference>
<dbReference type="InterPro" id="IPR011006">
    <property type="entry name" value="CheY-like_superfamily"/>
</dbReference>
<dbReference type="GO" id="GO:0003677">
    <property type="term" value="F:DNA binding"/>
    <property type="evidence" value="ECO:0007669"/>
    <property type="project" value="UniProtKB-KW"/>
</dbReference>
<evidence type="ECO:0000259" key="5">
    <source>
        <dbReference type="PROSITE" id="PS50043"/>
    </source>
</evidence>
<feature type="region of interest" description="Disordered" evidence="4">
    <location>
        <begin position="1"/>
        <end position="29"/>
    </location>
</feature>
<evidence type="ECO:0000313" key="8">
    <source>
        <dbReference type="Proteomes" id="UP000051681"/>
    </source>
</evidence>
<dbReference type="EMBL" id="CYSF01000009">
    <property type="protein sequence ID" value="CUH84906.1"/>
    <property type="molecule type" value="Genomic_DNA"/>
</dbReference>
<keyword evidence="7" id="KW-0645">Protease</keyword>
<dbReference type="InterPro" id="IPR016032">
    <property type="entry name" value="Sig_transdc_resp-reg_C-effctor"/>
</dbReference>
<dbReference type="SUPFAM" id="SSF52172">
    <property type="entry name" value="CheY-like"/>
    <property type="match status" value="2"/>
</dbReference>
<keyword evidence="8" id="KW-1185">Reference proteome</keyword>
<protein>
    <submittedName>
        <fullName evidence="7">Protease production enhancer protein</fullName>
    </submittedName>
</protein>
<dbReference type="Gene3D" id="3.40.50.2300">
    <property type="match status" value="2"/>
</dbReference>
<dbReference type="STRING" id="340021.TM5383_02125"/>
<dbReference type="PROSITE" id="PS00622">
    <property type="entry name" value="HTH_LUXR_1"/>
    <property type="match status" value="1"/>
</dbReference>
<keyword evidence="7" id="KW-0378">Hydrolase</keyword>
<feature type="domain" description="HTH luxR-type" evidence="5">
    <location>
        <begin position="376"/>
        <end position="441"/>
    </location>
</feature>
<dbReference type="InterPro" id="IPR001789">
    <property type="entry name" value="Sig_transdc_resp-reg_receiver"/>
</dbReference>
<dbReference type="GO" id="GO:0008233">
    <property type="term" value="F:peptidase activity"/>
    <property type="evidence" value="ECO:0007669"/>
    <property type="project" value="UniProtKB-KW"/>
</dbReference>
<name>A0A0P1HD44_9RHOB</name>
<sequence>MTDIPRDYTRDPNLDQPLDQSTAQNARPLDASRSLTAGLRVLVLCDGAEAELNVTPGGPISVQLAHSWFDVFNVLEHDHIDVLVLESFTEDTLEADHITRALREAPDLHIALVAADMEPVLARLALRQGANGIILHPAPDEVLDTPLRMVAEGKVYIDSALAGVLMEQAAGAGEAEQPLISLTDTVAVVADDDEYFRMALTTILEDKFGFTEVFEASNLDQAEQIIAACGRVDLALFDLRMPGMEGAASLGKLRQTHPGVRKMAVVSASQDRNDVLQSLAVGTYGYVSKAEGIGELKLALSQILQGRIYAPALLHEPPELDAGATTDAGVVLSFSNGQEVQFGEDAEDLAAAARYVPEPAPAPAPNATQAQGDVAELETLPDLSPRQRHVLELLVKGMSNKEIAREMNLGIGTVKVHVTALFTKLGVSNRTSAVAVGAPLL</sequence>
<dbReference type="GO" id="GO:0006355">
    <property type="term" value="P:regulation of DNA-templated transcription"/>
    <property type="evidence" value="ECO:0007669"/>
    <property type="project" value="InterPro"/>
</dbReference>
<organism evidence="7 8">
    <name type="scientific">Thalassovita mediterranea</name>
    <dbReference type="NCBI Taxonomy" id="340021"/>
    <lineage>
        <taxon>Bacteria</taxon>
        <taxon>Pseudomonadati</taxon>
        <taxon>Pseudomonadota</taxon>
        <taxon>Alphaproteobacteria</taxon>
        <taxon>Rhodobacterales</taxon>
        <taxon>Roseobacteraceae</taxon>
        <taxon>Thalassovita</taxon>
    </lineage>
</organism>
<feature type="compositionally biased region" description="Basic and acidic residues" evidence="4">
    <location>
        <begin position="1"/>
        <end position="13"/>
    </location>
</feature>
<dbReference type="RefSeq" id="WP_197407397.1">
    <property type="nucleotide sequence ID" value="NZ_CYSF01000009.1"/>
</dbReference>
<dbReference type="Pfam" id="PF00072">
    <property type="entry name" value="Response_reg"/>
    <property type="match status" value="1"/>
</dbReference>
<evidence type="ECO:0000313" key="7">
    <source>
        <dbReference type="EMBL" id="CUH84906.1"/>
    </source>
</evidence>
<keyword evidence="2" id="KW-0238">DNA-binding</keyword>
<dbReference type="InterPro" id="IPR051015">
    <property type="entry name" value="EvgA-like"/>
</dbReference>
<dbReference type="Pfam" id="PF00196">
    <property type="entry name" value="GerE"/>
    <property type="match status" value="1"/>
</dbReference>
<dbReference type="Gene3D" id="1.10.10.10">
    <property type="entry name" value="Winged helix-like DNA-binding domain superfamily/Winged helix DNA-binding domain"/>
    <property type="match status" value="1"/>
</dbReference>
<proteinExistence type="predicted"/>
<dbReference type="SUPFAM" id="SSF46894">
    <property type="entry name" value="C-terminal effector domain of the bipartite response regulators"/>
    <property type="match status" value="1"/>
</dbReference>
<dbReference type="PRINTS" id="PR00038">
    <property type="entry name" value="HTHLUXR"/>
</dbReference>
<keyword evidence="1 3" id="KW-0597">Phosphoprotein</keyword>
<dbReference type="PANTHER" id="PTHR45566">
    <property type="entry name" value="HTH-TYPE TRANSCRIPTIONAL REGULATOR YHJB-RELATED"/>
    <property type="match status" value="1"/>
</dbReference>
<dbReference type="PANTHER" id="PTHR45566:SF1">
    <property type="entry name" value="HTH-TYPE TRANSCRIPTIONAL REGULATOR YHJB-RELATED"/>
    <property type="match status" value="1"/>
</dbReference>
<dbReference type="CDD" id="cd06170">
    <property type="entry name" value="LuxR_C_like"/>
    <property type="match status" value="1"/>
</dbReference>
<evidence type="ECO:0000256" key="1">
    <source>
        <dbReference type="ARBA" id="ARBA00022553"/>
    </source>
</evidence>
<evidence type="ECO:0000256" key="3">
    <source>
        <dbReference type="PROSITE-ProRule" id="PRU00169"/>
    </source>
</evidence>
<dbReference type="PROSITE" id="PS50043">
    <property type="entry name" value="HTH_LUXR_2"/>
    <property type="match status" value="1"/>
</dbReference>
<dbReference type="GO" id="GO:0000160">
    <property type="term" value="P:phosphorelay signal transduction system"/>
    <property type="evidence" value="ECO:0007669"/>
    <property type="project" value="InterPro"/>
</dbReference>